<evidence type="ECO:0000313" key="4">
    <source>
        <dbReference type="Proteomes" id="UP000319771"/>
    </source>
</evidence>
<comment type="caution">
    <text evidence="3">The sequence shown here is derived from an EMBL/GenBank/DDBJ whole genome shotgun (WGS) entry which is preliminary data.</text>
</comment>
<dbReference type="InterPro" id="IPR011701">
    <property type="entry name" value="MFS"/>
</dbReference>
<feature type="transmembrane region" description="Helical" evidence="2">
    <location>
        <begin position="317"/>
        <end position="338"/>
    </location>
</feature>
<dbReference type="PANTHER" id="PTHR23526">
    <property type="entry name" value="INTEGRAL MEMBRANE TRANSPORT PROTEIN-RELATED"/>
    <property type="match status" value="1"/>
</dbReference>
<feature type="transmembrane region" description="Helical" evidence="2">
    <location>
        <begin position="388"/>
        <end position="407"/>
    </location>
</feature>
<dbReference type="Pfam" id="PF07690">
    <property type="entry name" value="MFS_1"/>
    <property type="match status" value="1"/>
</dbReference>
<evidence type="ECO:0000256" key="2">
    <source>
        <dbReference type="SAM" id="Phobius"/>
    </source>
</evidence>
<feature type="transmembrane region" description="Helical" evidence="2">
    <location>
        <begin position="165"/>
        <end position="187"/>
    </location>
</feature>
<feature type="transmembrane region" description="Helical" evidence="2">
    <location>
        <begin position="199"/>
        <end position="218"/>
    </location>
</feature>
<organism evidence="3 4">
    <name type="scientific">Eiseniibacteriota bacterium</name>
    <dbReference type="NCBI Taxonomy" id="2212470"/>
    <lineage>
        <taxon>Bacteria</taxon>
        <taxon>Candidatus Eiseniibacteriota</taxon>
    </lineage>
</organism>
<proteinExistence type="predicted"/>
<dbReference type="PANTHER" id="PTHR23526:SF1">
    <property type="entry name" value="MAJOR FACILITATOR SUPERFAMILY MFS_1"/>
    <property type="match status" value="1"/>
</dbReference>
<dbReference type="InterPro" id="IPR036259">
    <property type="entry name" value="MFS_trans_sf"/>
</dbReference>
<feature type="transmembrane region" description="Helical" evidence="2">
    <location>
        <begin position="105"/>
        <end position="124"/>
    </location>
</feature>
<evidence type="ECO:0000256" key="1">
    <source>
        <dbReference type="SAM" id="MobiDB-lite"/>
    </source>
</evidence>
<dbReference type="EMBL" id="VBPB01000007">
    <property type="protein sequence ID" value="TMQ74208.1"/>
    <property type="molecule type" value="Genomic_DNA"/>
</dbReference>
<reference evidence="3 4" key="1">
    <citation type="journal article" date="2019" name="Nat. Microbiol.">
        <title>Mediterranean grassland soil C-N compound turnover is dependent on rainfall and depth, and is mediated by genomically divergent microorganisms.</title>
        <authorList>
            <person name="Diamond S."/>
            <person name="Andeer P.F."/>
            <person name="Li Z."/>
            <person name="Crits-Christoph A."/>
            <person name="Burstein D."/>
            <person name="Anantharaman K."/>
            <person name="Lane K.R."/>
            <person name="Thomas B.C."/>
            <person name="Pan C."/>
            <person name="Northen T.R."/>
            <person name="Banfield J.F."/>
        </authorList>
    </citation>
    <scope>NUCLEOTIDE SEQUENCE [LARGE SCALE GENOMIC DNA]</scope>
    <source>
        <strain evidence="3">WS_11</strain>
    </source>
</reference>
<gene>
    <name evidence="3" type="ORF">E6K81_00775</name>
</gene>
<feature type="transmembrane region" description="Helical" evidence="2">
    <location>
        <begin position="130"/>
        <end position="153"/>
    </location>
</feature>
<dbReference type="InterPro" id="IPR052528">
    <property type="entry name" value="Sugar_transport-like"/>
</dbReference>
<feature type="transmembrane region" description="Helical" evidence="2">
    <location>
        <begin position="283"/>
        <end position="305"/>
    </location>
</feature>
<sequence>MTVEDVALPSLPSDLVPPPAAPAGPAEQRRSHRLGVLNGALYQAGEGFIDSGTVIPVFVSRLTSSSAVIGLCASLGDMGWFLPQFPVATWVARSPRLLWLYRRAAVVRGLALAALAALTLALTATHPGALLAVFLVCYGVYAFGAGVSAIPFFEVVGKTVPRERLAAYWAQRLFWGGLLAAGAGVVVRESARITDVGTRYAVLFGLATVTVSIGYGLFSAIREPVGPVGQAADTPLGQLRVGASLLRRDATFRRLFIARSTLSMWLTTSPFMVVFAVRDLGGGPTVTGTFLLARVAGFVVSNLAWQRLSHRRGNRALMKIAASGSSAASLAAAAIAVASPWSLGWLSAGTSVTALEGVAFAGGAIQSAMLIAFGSLVIELAPPGRRHAFVGLMNTFLGATMLLPIVGGALVDGFNAPTVFALCGLLAVFGHRAASGLPDPTGPAGAER</sequence>
<keyword evidence="2" id="KW-1133">Transmembrane helix</keyword>
<feature type="region of interest" description="Disordered" evidence="1">
    <location>
        <begin position="1"/>
        <end position="28"/>
    </location>
</feature>
<dbReference type="SUPFAM" id="SSF103473">
    <property type="entry name" value="MFS general substrate transporter"/>
    <property type="match status" value="1"/>
</dbReference>
<dbReference type="Proteomes" id="UP000319771">
    <property type="component" value="Unassembled WGS sequence"/>
</dbReference>
<dbReference type="GO" id="GO:0022857">
    <property type="term" value="F:transmembrane transporter activity"/>
    <property type="evidence" value="ECO:0007669"/>
    <property type="project" value="InterPro"/>
</dbReference>
<evidence type="ECO:0000313" key="3">
    <source>
        <dbReference type="EMBL" id="TMQ74208.1"/>
    </source>
</evidence>
<feature type="transmembrane region" description="Helical" evidence="2">
    <location>
        <begin position="256"/>
        <end position="277"/>
    </location>
</feature>
<name>A0A538UE78_UNCEI</name>
<feature type="compositionally biased region" description="Low complexity" evidence="1">
    <location>
        <begin position="1"/>
        <end position="14"/>
    </location>
</feature>
<keyword evidence="2" id="KW-0812">Transmembrane</keyword>
<dbReference type="Gene3D" id="1.20.1250.20">
    <property type="entry name" value="MFS general substrate transporter like domains"/>
    <property type="match status" value="1"/>
</dbReference>
<feature type="transmembrane region" description="Helical" evidence="2">
    <location>
        <begin position="358"/>
        <end position="381"/>
    </location>
</feature>
<accession>A0A538UE78</accession>
<dbReference type="AlphaFoldDB" id="A0A538UE78"/>
<keyword evidence="2" id="KW-0472">Membrane</keyword>
<protein>
    <submittedName>
        <fullName evidence="3">MFS transporter</fullName>
    </submittedName>
</protein>